<dbReference type="Proteomes" id="UP000198942">
    <property type="component" value="Unassembled WGS sequence"/>
</dbReference>
<evidence type="ECO:0000313" key="3">
    <source>
        <dbReference type="Proteomes" id="UP000198942"/>
    </source>
</evidence>
<feature type="signal peptide" evidence="1">
    <location>
        <begin position="1"/>
        <end position="19"/>
    </location>
</feature>
<keyword evidence="1" id="KW-0732">Signal</keyword>
<evidence type="ECO:0000313" key="2">
    <source>
        <dbReference type="EMBL" id="SEN45310.1"/>
    </source>
</evidence>
<dbReference type="InterPro" id="IPR011659">
    <property type="entry name" value="WD40"/>
</dbReference>
<dbReference type="Pfam" id="PF07676">
    <property type="entry name" value="PD40"/>
    <property type="match status" value="1"/>
</dbReference>
<dbReference type="RefSeq" id="WP_091210550.1">
    <property type="nucleotide sequence ID" value="NZ_FOCL01000003.1"/>
</dbReference>
<dbReference type="OrthoDB" id="8432779at2"/>
<name>A0A1H8GNA6_9SPHI</name>
<dbReference type="EMBL" id="FOCL01000003">
    <property type="protein sequence ID" value="SEN45310.1"/>
    <property type="molecule type" value="Genomic_DNA"/>
</dbReference>
<evidence type="ECO:0000256" key="1">
    <source>
        <dbReference type="SAM" id="SignalP"/>
    </source>
</evidence>
<keyword evidence="3" id="KW-1185">Reference proteome</keyword>
<reference evidence="3" key="1">
    <citation type="submission" date="2016-10" db="EMBL/GenBank/DDBJ databases">
        <authorList>
            <person name="Varghese N."/>
            <person name="Submissions S."/>
        </authorList>
    </citation>
    <scope>NUCLEOTIDE SEQUENCE [LARGE SCALE GENOMIC DNA]</scope>
    <source>
        <strain evidence="3">Gh-48</strain>
    </source>
</reference>
<dbReference type="SUPFAM" id="SSF82171">
    <property type="entry name" value="DPP6 N-terminal domain-like"/>
    <property type="match status" value="1"/>
</dbReference>
<accession>A0A1H8GNA6</accession>
<proteinExistence type="predicted"/>
<protein>
    <submittedName>
        <fullName evidence="2">WD40-like Beta Propeller Repeat</fullName>
    </submittedName>
</protein>
<dbReference type="Gene3D" id="2.130.10.10">
    <property type="entry name" value="YVTN repeat-like/Quinoprotein amine dehydrogenase"/>
    <property type="match status" value="1"/>
</dbReference>
<dbReference type="STRING" id="551995.SAMN05192574_103207"/>
<dbReference type="AlphaFoldDB" id="A0A1H8GNA6"/>
<dbReference type="InterPro" id="IPR015943">
    <property type="entry name" value="WD40/YVTN_repeat-like_dom_sf"/>
</dbReference>
<organism evidence="2 3">
    <name type="scientific">Mucilaginibacter gossypiicola</name>
    <dbReference type="NCBI Taxonomy" id="551995"/>
    <lineage>
        <taxon>Bacteria</taxon>
        <taxon>Pseudomonadati</taxon>
        <taxon>Bacteroidota</taxon>
        <taxon>Sphingobacteriia</taxon>
        <taxon>Sphingobacteriales</taxon>
        <taxon>Sphingobacteriaceae</taxon>
        <taxon>Mucilaginibacter</taxon>
    </lineage>
</organism>
<sequence length="305" mass="34762">MRTLIFLLVLCCFYSGVSAQSNFFNSKDAYLGQQRPNDTPRIFAQQMLVPDSGIAMGRSAFSADGKEFYYANAMHWFTTKGNRLRYLKYEGNKWRGPFVLNYAYFSPTFSIDGKSMYFAGRGDGKHSYVFISHRNKTGWTNPVVFLAKNYGLYEFMPTNSGTFYVASNGNAGNVKDYNTYDFCTLTITKTDTVIKSLGPVINTPAFDGDFYVAPDESYMIISYKEKPDYECELGITFRKPDHSWTTPLNLGPLINDGDAHRWGEYVTPDGKYLIYTKGTSEKDCHLYWVRFDGLKAKLRKEALGK</sequence>
<gene>
    <name evidence="2" type="ORF">SAMN05192574_103207</name>
</gene>
<feature type="chain" id="PRO_5011474435" evidence="1">
    <location>
        <begin position="20"/>
        <end position="305"/>
    </location>
</feature>